<dbReference type="InterPro" id="IPR002893">
    <property type="entry name" value="Znf_MYND"/>
</dbReference>
<proteinExistence type="predicted"/>
<name>A0AAI8Z8H9_9PEZI</name>
<keyword evidence="8" id="KW-1185">Reference proteome</keyword>
<organism evidence="7 8">
    <name type="scientific">Lecanosticta acicola</name>
    <dbReference type="NCBI Taxonomy" id="111012"/>
    <lineage>
        <taxon>Eukaryota</taxon>
        <taxon>Fungi</taxon>
        <taxon>Dikarya</taxon>
        <taxon>Ascomycota</taxon>
        <taxon>Pezizomycotina</taxon>
        <taxon>Dothideomycetes</taxon>
        <taxon>Dothideomycetidae</taxon>
        <taxon>Mycosphaerellales</taxon>
        <taxon>Mycosphaerellaceae</taxon>
        <taxon>Lecanosticta</taxon>
    </lineage>
</organism>
<dbReference type="Proteomes" id="UP001296104">
    <property type="component" value="Unassembled WGS sequence"/>
</dbReference>
<evidence type="ECO:0000313" key="8">
    <source>
        <dbReference type="Proteomes" id="UP001296104"/>
    </source>
</evidence>
<protein>
    <recommendedName>
        <fullName evidence="6">MYND-type domain-containing protein</fullName>
    </recommendedName>
</protein>
<dbReference type="EMBL" id="CAVMBE010000112">
    <property type="protein sequence ID" value="CAK4034331.1"/>
    <property type="molecule type" value="Genomic_DNA"/>
</dbReference>
<dbReference type="PROSITE" id="PS01360">
    <property type="entry name" value="ZF_MYND_1"/>
    <property type="match status" value="1"/>
</dbReference>
<feature type="region of interest" description="Disordered" evidence="5">
    <location>
        <begin position="34"/>
        <end position="66"/>
    </location>
</feature>
<dbReference type="AlphaFoldDB" id="A0AAI8Z8H9"/>
<feature type="compositionally biased region" description="Basic and acidic residues" evidence="5">
    <location>
        <begin position="48"/>
        <end position="57"/>
    </location>
</feature>
<keyword evidence="2 4" id="KW-0863">Zinc-finger</keyword>
<evidence type="ECO:0000256" key="3">
    <source>
        <dbReference type="ARBA" id="ARBA00022833"/>
    </source>
</evidence>
<evidence type="ECO:0000256" key="2">
    <source>
        <dbReference type="ARBA" id="ARBA00022771"/>
    </source>
</evidence>
<evidence type="ECO:0000256" key="5">
    <source>
        <dbReference type="SAM" id="MobiDB-lite"/>
    </source>
</evidence>
<reference evidence="7" key="1">
    <citation type="submission" date="2023-11" db="EMBL/GenBank/DDBJ databases">
        <authorList>
            <person name="Alioto T."/>
            <person name="Alioto T."/>
            <person name="Gomez Garrido J."/>
        </authorList>
    </citation>
    <scope>NUCLEOTIDE SEQUENCE</scope>
</reference>
<dbReference type="Pfam" id="PF01753">
    <property type="entry name" value="zf-MYND"/>
    <property type="match status" value="1"/>
</dbReference>
<accession>A0AAI8Z8H9</accession>
<dbReference type="Gene3D" id="6.10.140.2220">
    <property type="match status" value="1"/>
</dbReference>
<dbReference type="PROSITE" id="PS50865">
    <property type="entry name" value="ZF_MYND_2"/>
    <property type="match status" value="1"/>
</dbReference>
<keyword evidence="3" id="KW-0862">Zinc</keyword>
<feature type="domain" description="MYND-type" evidence="6">
    <location>
        <begin position="220"/>
        <end position="261"/>
    </location>
</feature>
<evidence type="ECO:0000256" key="4">
    <source>
        <dbReference type="PROSITE-ProRule" id="PRU00134"/>
    </source>
</evidence>
<evidence type="ECO:0000313" key="7">
    <source>
        <dbReference type="EMBL" id="CAK4034331.1"/>
    </source>
</evidence>
<evidence type="ECO:0000259" key="6">
    <source>
        <dbReference type="PROSITE" id="PS50865"/>
    </source>
</evidence>
<gene>
    <name evidence="7" type="ORF">LECACI_7A009489</name>
</gene>
<dbReference type="SUPFAM" id="SSF144232">
    <property type="entry name" value="HIT/MYND zinc finger-like"/>
    <property type="match status" value="1"/>
</dbReference>
<keyword evidence="1" id="KW-0479">Metal-binding</keyword>
<evidence type="ECO:0000256" key="1">
    <source>
        <dbReference type="ARBA" id="ARBA00022723"/>
    </source>
</evidence>
<sequence length="266" mass="29286">MGAWGYGLFQGDHDLDVIADLNYEIGLSELEAQAKAKARAAPGTEPSKTNDTKQTSEDKEEEDEDEFDRMIRYDLYGNACSDPDAVREYLHNTDALPKLIAEYTTAFRNAKSVQHWYGPEYKLVILAACLMTLGCKLPADLKKLVGKLYPHVGLMAEGQQQMAKALTQYKEGDLWDFESLGLIDTANARDSSMGGGMNVMGVGTLFGAPPKAKSYPDELCGTCGSGADEGHGLPVCAKCKKRKYCDKDCQRIHWGTHRKECKKAEA</sequence>
<dbReference type="GO" id="GO:0008270">
    <property type="term" value="F:zinc ion binding"/>
    <property type="evidence" value="ECO:0007669"/>
    <property type="project" value="UniProtKB-KW"/>
</dbReference>
<comment type="caution">
    <text evidence="7">The sequence shown here is derived from an EMBL/GenBank/DDBJ whole genome shotgun (WGS) entry which is preliminary data.</text>
</comment>